<dbReference type="Proteomes" id="UP001054252">
    <property type="component" value="Unassembled WGS sequence"/>
</dbReference>
<gene>
    <name evidence="1" type="ORF">SLEP1_g620</name>
</gene>
<reference evidence="1 2" key="1">
    <citation type="journal article" date="2021" name="Commun. Biol.">
        <title>The genome of Shorea leprosula (Dipterocarpaceae) highlights the ecological relevance of drought in aseasonal tropical rainforests.</title>
        <authorList>
            <person name="Ng K.K.S."/>
            <person name="Kobayashi M.J."/>
            <person name="Fawcett J.A."/>
            <person name="Hatakeyama M."/>
            <person name="Paape T."/>
            <person name="Ng C.H."/>
            <person name="Ang C.C."/>
            <person name="Tnah L.H."/>
            <person name="Lee C.T."/>
            <person name="Nishiyama T."/>
            <person name="Sese J."/>
            <person name="O'Brien M.J."/>
            <person name="Copetti D."/>
            <person name="Mohd Noor M.I."/>
            <person name="Ong R.C."/>
            <person name="Putra M."/>
            <person name="Sireger I.Z."/>
            <person name="Indrioko S."/>
            <person name="Kosugi Y."/>
            <person name="Izuno A."/>
            <person name="Isagi Y."/>
            <person name="Lee S.L."/>
            <person name="Shimizu K.K."/>
        </authorList>
    </citation>
    <scope>NUCLEOTIDE SEQUENCE [LARGE SCALE GENOMIC DNA]</scope>
    <source>
        <strain evidence="1">214</strain>
    </source>
</reference>
<evidence type="ECO:0000313" key="2">
    <source>
        <dbReference type="Proteomes" id="UP001054252"/>
    </source>
</evidence>
<dbReference type="PROSITE" id="PS50896">
    <property type="entry name" value="LISH"/>
    <property type="match status" value="1"/>
</dbReference>
<sequence length="172" mass="19468">MATKIIPSDFSVEVTRLEGEPVANSPHVNSIEIEFKMIRHVRNDSRVIVYRDELIRESWSETRALFPVSVFSTKEYIADYLVQAGLTQSEATLFVETDVLPPLNQGENQKCSRLSIVVTKNVTLARSVRWETIQKIDITGDARFALRSCPKRRRFIDCLASISSILPALRSG</sequence>
<evidence type="ECO:0000313" key="1">
    <source>
        <dbReference type="EMBL" id="GKU86037.1"/>
    </source>
</evidence>
<organism evidence="1 2">
    <name type="scientific">Rubroshorea leprosula</name>
    <dbReference type="NCBI Taxonomy" id="152421"/>
    <lineage>
        <taxon>Eukaryota</taxon>
        <taxon>Viridiplantae</taxon>
        <taxon>Streptophyta</taxon>
        <taxon>Embryophyta</taxon>
        <taxon>Tracheophyta</taxon>
        <taxon>Spermatophyta</taxon>
        <taxon>Magnoliopsida</taxon>
        <taxon>eudicotyledons</taxon>
        <taxon>Gunneridae</taxon>
        <taxon>Pentapetalae</taxon>
        <taxon>rosids</taxon>
        <taxon>malvids</taxon>
        <taxon>Malvales</taxon>
        <taxon>Dipterocarpaceae</taxon>
        <taxon>Rubroshorea</taxon>
    </lineage>
</organism>
<dbReference type="EMBL" id="BPVZ01000001">
    <property type="protein sequence ID" value="GKU86037.1"/>
    <property type="molecule type" value="Genomic_DNA"/>
</dbReference>
<name>A0AAV5HHT9_9ROSI</name>
<accession>A0AAV5HHT9</accession>
<keyword evidence="2" id="KW-1185">Reference proteome</keyword>
<protein>
    <submittedName>
        <fullName evidence="1">Uncharacterized protein</fullName>
    </submittedName>
</protein>
<dbReference type="InterPro" id="IPR006594">
    <property type="entry name" value="LisH"/>
</dbReference>
<proteinExistence type="predicted"/>
<dbReference type="AlphaFoldDB" id="A0AAV5HHT9"/>
<comment type="caution">
    <text evidence="1">The sequence shown here is derived from an EMBL/GenBank/DDBJ whole genome shotgun (WGS) entry which is preliminary data.</text>
</comment>